<gene>
    <name evidence="5" type="ORF">E7272_00305</name>
</gene>
<keyword evidence="2" id="KW-0238">DNA-binding</keyword>
<evidence type="ECO:0000256" key="2">
    <source>
        <dbReference type="ARBA" id="ARBA00023125"/>
    </source>
</evidence>
<dbReference type="InterPro" id="IPR003313">
    <property type="entry name" value="AraC-bd"/>
</dbReference>
<dbReference type="Gene3D" id="2.60.120.10">
    <property type="entry name" value="Jelly Rolls"/>
    <property type="match status" value="1"/>
</dbReference>
<organism evidence="5 6">
    <name type="scientific">Pseudobutyrivibrio ruminis</name>
    <dbReference type="NCBI Taxonomy" id="46206"/>
    <lineage>
        <taxon>Bacteria</taxon>
        <taxon>Bacillati</taxon>
        <taxon>Bacillota</taxon>
        <taxon>Clostridia</taxon>
        <taxon>Lachnospirales</taxon>
        <taxon>Lachnospiraceae</taxon>
        <taxon>Pseudobutyrivibrio</taxon>
    </lineage>
</organism>
<accession>A0A927U741</accession>
<protein>
    <submittedName>
        <fullName evidence="5">Helix-turn-helix domain-containing protein</fullName>
    </submittedName>
</protein>
<dbReference type="Proteomes" id="UP000766246">
    <property type="component" value="Unassembled WGS sequence"/>
</dbReference>
<dbReference type="InterPro" id="IPR014710">
    <property type="entry name" value="RmlC-like_jellyroll"/>
</dbReference>
<dbReference type="PRINTS" id="PR00032">
    <property type="entry name" value="HTHARAC"/>
</dbReference>
<dbReference type="Gene3D" id="1.10.10.60">
    <property type="entry name" value="Homeodomain-like"/>
    <property type="match status" value="2"/>
</dbReference>
<keyword evidence="1" id="KW-0805">Transcription regulation</keyword>
<sequence length="294" mass="34419">MKKNLKSEFSTRQYMISRDFEIYYYSDKKIPTVAAHTHDYYEFYFFIDGHIVMHIDGKEFTPTPGTLIVIPPRMKHFARLVDGSIFYRRFVFWVTRDFLDSLANISSDYNYLADKTNDDKFFIHKFTDIEFNTIQGKGFTLIDEIHSNRFGRDAKILLSVSDFILSVNRMVYESVNPTAMGTDSDTLYQSIVVYIENHIDENLSLDELSEKLHVSKFHISHIFTETSGMPLHKYITKKRLSMCKDAILSGADITTVAESYGFSDYSVFYRAFVKEYGKSPKKYKDEIFRKTRSD</sequence>
<dbReference type="Pfam" id="PF12833">
    <property type="entry name" value="HTH_18"/>
    <property type="match status" value="1"/>
</dbReference>
<dbReference type="SUPFAM" id="SSF46689">
    <property type="entry name" value="Homeodomain-like"/>
    <property type="match status" value="2"/>
</dbReference>
<evidence type="ECO:0000256" key="1">
    <source>
        <dbReference type="ARBA" id="ARBA00023015"/>
    </source>
</evidence>
<dbReference type="PANTHER" id="PTHR43280">
    <property type="entry name" value="ARAC-FAMILY TRANSCRIPTIONAL REGULATOR"/>
    <property type="match status" value="1"/>
</dbReference>
<dbReference type="AlphaFoldDB" id="A0A927U741"/>
<dbReference type="SMART" id="SM00342">
    <property type="entry name" value="HTH_ARAC"/>
    <property type="match status" value="1"/>
</dbReference>
<dbReference type="SUPFAM" id="SSF51215">
    <property type="entry name" value="Regulatory protein AraC"/>
    <property type="match status" value="1"/>
</dbReference>
<dbReference type="InterPro" id="IPR018060">
    <property type="entry name" value="HTH_AraC"/>
</dbReference>
<dbReference type="EMBL" id="SVER01000001">
    <property type="protein sequence ID" value="MBE5918262.1"/>
    <property type="molecule type" value="Genomic_DNA"/>
</dbReference>
<dbReference type="InterPro" id="IPR009057">
    <property type="entry name" value="Homeodomain-like_sf"/>
</dbReference>
<proteinExistence type="predicted"/>
<evidence type="ECO:0000313" key="6">
    <source>
        <dbReference type="Proteomes" id="UP000766246"/>
    </source>
</evidence>
<name>A0A927U741_9FIRM</name>
<feature type="domain" description="HTH araC/xylS-type" evidence="4">
    <location>
        <begin position="189"/>
        <end position="286"/>
    </location>
</feature>
<dbReference type="PROSITE" id="PS01124">
    <property type="entry name" value="HTH_ARAC_FAMILY_2"/>
    <property type="match status" value="1"/>
</dbReference>
<dbReference type="PANTHER" id="PTHR43280:SF34">
    <property type="entry name" value="ARAC-FAMILY TRANSCRIPTIONAL REGULATOR"/>
    <property type="match status" value="1"/>
</dbReference>
<dbReference type="InterPro" id="IPR037923">
    <property type="entry name" value="HTH-like"/>
</dbReference>
<comment type="caution">
    <text evidence="5">The sequence shown here is derived from an EMBL/GenBank/DDBJ whole genome shotgun (WGS) entry which is preliminary data.</text>
</comment>
<reference evidence="5" key="1">
    <citation type="submission" date="2019-04" db="EMBL/GenBank/DDBJ databases">
        <title>Evolution of Biomass-Degrading Anaerobic Consortia Revealed by Metagenomics.</title>
        <authorList>
            <person name="Peng X."/>
        </authorList>
    </citation>
    <scope>NUCLEOTIDE SEQUENCE</scope>
    <source>
        <strain evidence="5">SIG311</strain>
    </source>
</reference>
<dbReference type="GO" id="GO:0043565">
    <property type="term" value="F:sequence-specific DNA binding"/>
    <property type="evidence" value="ECO:0007669"/>
    <property type="project" value="InterPro"/>
</dbReference>
<dbReference type="Pfam" id="PF02311">
    <property type="entry name" value="AraC_binding"/>
    <property type="match status" value="1"/>
</dbReference>
<dbReference type="GO" id="GO:0003700">
    <property type="term" value="F:DNA-binding transcription factor activity"/>
    <property type="evidence" value="ECO:0007669"/>
    <property type="project" value="InterPro"/>
</dbReference>
<keyword evidence="3" id="KW-0804">Transcription</keyword>
<evidence type="ECO:0000259" key="4">
    <source>
        <dbReference type="PROSITE" id="PS01124"/>
    </source>
</evidence>
<evidence type="ECO:0000313" key="5">
    <source>
        <dbReference type="EMBL" id="MBE5918262.1"/>
    </source>
</evidence>
<dbReference type="InterPro" id="IPR020449">
    <property type="entry name" value="Tscrpt_reg_AraC-type_HTH"/>
</dbReference>
<evidence type="ECO:0000256" key="3">
    <source>
        <dbReference type="ARBA" id="ARBA00023163"/>
    </source>
</evidence>